<dbReference type="Pfam" id="PF25567">
    <property type="entry name" value="TPR_SYO1"/>
    <property type="match status" value="1"/>
</dbReference>
<evidence type="ECO:0000259" key="3">
    <source>
        <dbReference type="Pfam" id="PF25567"/>
    </source>
</evidence>
<dbReference type="InterPro" id="IPR057990">
    <property type="entry name" value="TPR_SYO1"/>
</dbReference>
<dbReference type="EMBL" id="PJQM01001477">
    <property type="protein sequence ID" value="RCI02236.1"/>
    <property type="molecule type" value="Genomic_DNA"/>
</dbReference>
<proteinExistence type="inferred from homology"/>
<keyword evidence="5" id="KW-1185">Reference proteome</keyword>
<dbReference type="AlphaFoldDB" id="A0A367KJ62"/>
<dbReference type="PANTHER" id="PTHR13347">
    <property type="entry name" value="HEAT REPEAT-CONTAINING PROTEIN 3"/>
    <property type="match status" value="1"/>
</dbReference>
<dbReference type="GO" id="GO:0006606">
    <property type="term" value="P:protein import into nucleus"/>
    <property type="evidence" value="ECO:0007669"/>
    <property type="project" value="TreeGrafter"/>
</dbReference>
<reference evidence="4 5" key="1">
    <citation type="journal article" date="2018" name="G3 (Bethesda)">
        <title>Phylogenetic and Phylogenomic Definition of Rhizopus Species.</title>
        <authorList>
            <person name="Gryganskyi A.P."/>
            <person name="Golan J."/>
            <person name="Dolatabadi S."/>
            <person name="Mondo S."/>
            <person name="Robb S."/>
            <person name="Idnurm A."/>
            <person name="Muszewska A."/>
            <person name="Steczkiewicz K."/>
            <person name="Masonjones S."/>
            <person name="Liao H.L."/>
            <person name="Gajdeczka M.T."/>
            <person name="Anike F."/>
            <person name="Vuek A."/>
            <person name="Anishchenko I.M."/>
            <person name="Voigt K."/>
            <person name="de Hoog G.S."/>
            <person name="Smith M.E."/>
            <person name="Heitman J."/>
            <person name="Vilgalys R."/>
            <person name="Stajich J.E."/>
        </authorList>
    </citation>
    <scope>NUCLEOTIDE SEQUENCE [LARGE SCALE GENOMIC DNA]</scope>
    <source>
        <strain evidence="4 5">LSU 92-RS-03</strain>
    </source>
</reference>
<dbReference type="Gene3D" id="1.25.10.10">
    <property type="entry name" value="Leucine-rich Repeat Variant"/>
    <property type="match status" value="1"/>
</dbReference>
<accession>A0A367KJ62</accession>
<dbReference type="InterPro" id="IPR052616">
    <property type="entry name" value="SYO1-like"/>
</dbReference>
<dbReference type="Proteomes" id="UP000253551">
    <property type="component" value="Unassembled WGS sequence"/>
</dbReference>
<protein>
    <recommendedName>
        <fullName evidence="3">SYO1-like TPR repeats domain-containing protein</fullName>
    </recommendedName>
</protein>
<dbReference type="GO" id="GO:0042273">
    <property type="term" value="P:ribosomal large subunit biogenesis"/>
    <property type="evidence" value="ECO:0007669"/>
    <property type="project" value="TreeGrafter"/>
</dbReference>
<dbReference type="OrthoDB" id="288703at2759"/>
<gene>
    <name evidence="4" type="ORF">CU098_005209</name>
</gene>
<dbReference type="SUPFAM" id="SSF48371">
    <property type="entry name" value="ARM repeat"/>
    <property type="match status" value="1"/>
</dbReference>
<dbReference type="PROSITE" id="PS50176">
    <property type="entry name" value="ARM_REPEAT"/>
    <property type="match status" value="1"/>
</dbReference>
<dbReference type="STRING" id="4846.A0A367KJ62"/>
<evidence type="ECO:0000313" key="4">
    <source>
        <dbReference type="EMBL" id="RCI02236.1"/>
    </source>
</evidence>
<comment type="similarity">
    <text evidence="1">Belongs to the nuclear import and ribosome assembly adapter family.</text>
</comment>
<organism evidence="4 5">
    <name type="scientific">Rhizopus stolonifer</name>
    <name type="common">Rhizopus nigricans</name>
    <dbReference type="NCBI Taxonomy" id="4846"/>
    <lineage>
        <taxon>Eukaryota</taxon>
        <taxon>Fungi</taxon>
        <taxon>Fungi incertae sedis</taxon>
        <taxon>Mucoromycota</taxon>
        <taxon>Mucoromycotina</taxon>
        <taxon>Mucoromycetes</taxon>
        <taxon>Mucorales</taxon>
        <taxon>Mucorineae</taxon>
        <taxon>Rhizopodaceae</taxon>
        <taxon>Rhizopus</taxon>
    </lineage>
</organism>
<dbReference type="Pfam" id="PF00514">
    <property type="entry name" value="Arm"/>
    <property type="match status" value="1"/>
</dbReference>
<dbReference type="PANTHER" id="PTHR13347:SF1">
    <property type="entry name" value="HEAT REPEAT-CONTAINING PROTEIN 3"/>
    <property type="match status" value="1"/>
</dbReference>
<dbReference type="CDD" id="cd13394">
    <property type="entry name" value="Syo1_like"/>
    <property type="match status" value="1"/>
</dbReference>
<feature type="domain" description="SYO1-like TPR repeats" evidence="3">
    <location>
        <begin position="432"/>
        <end position="670"/>
    </location>
</feature>
<comment type="caution">
    <text evidence="4">The sequence shown here is derived from an EMBL/GenBank/DDBJ whole genome shotgun (WGS) entry which is preliminary data.</text>
</comment>
<sequence>MGKQTRKAFRSRTDPLGARATNAVQEGLLEQQSIEIKPDQVLPVINKLSSPDATERGWAAASISNLILSKDVNLKLVLSNGVVGSLIKLLSDEKREVVEEALGTLRNMCTVEPEVCEEYFQKDILTSLSNLLPDISNVIDCVLKNTPISDHADQDKRNSIWDVAENFIYIIWTLSEFSYESVKILKQINIVGFLILFLSFIDQCPTRVVIAAGQCLATLTDNNKDICAQFQEHPEYTQTLYSVLQKAGDNSKLLISVLSCAVLMNIHETLGSENDKESLNKNVLPILISSLDYDIQTAAKETAVAAQSGNLNRKDQSVDILSKPNQPVTKEETYVQSVAERLTTLQLSLELLANVCSQDDSEDGWEEAGEDMDEDGFAEDLTDNLNEDNVDEHLLEAQKLSQGSIAVDEEAIRSSTVVNSFIQHVFPHLIRLATPTELSFSNEQHVPTVTHGLALTHQRALECLNNFLLAMNEVPSKFWFKEQSHDAVHTWRWLFNIANTVASKPESESRNETLETIVGCLWCLGRGLGQQIPLESTDVPSLFGAYKTTKDVSMQVKIVGCLNTIASRQGDINTNKEIGLFIMDLLNNMTQVDVSVEALNFVFDVYNDCAFDYDMPVYVQGNFNSQLKKIVPSVKAMVKSVDKRKNFDLRHRCDEALMNLVAFIKYKASERKA</sequence>
<evidence type="ECO:0000256" key="2">
    <source>
        <dbReference type="PROSITE-ProRule" id="PRU00259"/>
    </source>
</evidence>
<name>A0A367KJ62_RHIST</name>
<dbReference type="InterPro" id="IPR000225">
    <property type="entry name" value="Armadillo"/>
</dbReference>
<dbReference type="GO" id="GO:0051082">
    <property type="term" value="F:unfolded protein binding"/>
    <property type="evidence" value="ECO:0007669"/>
    <property type="project" value="TreeGrafter"/>
</dbReference>
<dbReference type="InterPro" id="IPR016024">
    <property type="entry name" value="ARM-type_fold"/>
</dbReference>
<evidence type="ECO:0000256" key="1">
    <source>
        <dbReference type="ARBA" id="ARBA00049983"/>
    </source>
</evidence>
<feature type="repeat" description="ARM" evidence="2">
    <location>
        <begin position="81"/>
        <end position="108"/>
    </location>
</feature>
<evidence type="ECO:0000313" key="5">
    <source>
        <dbReference type="Proteomes" id="UP000253551"/>
    </source>
</evidence>
<dbReference type="InterPro" id="IPR011989">
    <property type="entry name" value="ARM-like"/>
</dbReference>